<evidence type="ECO:0000256" key="2">
    <source>
        <dbReference type="ARBA" id="ARBA00005988"/>
    </source>
</evidence>
<dbReference type="AlphaFoldDB" id="A0A1F8FY37"/>
<feature type="active site" description="Proton donor/acceptor" evidence="7">
    <location>
        <position position="227"/>
    </location>
</feature>
<dbReference type="GO" id="GO:0004181">
    <property type="term" value="F:metallocarboxypeptidase activity"/>
    <property type="evidence" value="ECO:0007669"/>
    <property type="project" value="InterPro"/>
</dbReference>
<keyword evidence="6" id="KW-0482">Metalloprotease</keyword>
<evidence type="ECO:0000256" key="1">
    <source>
        <dbReference type="ARBA" id="ARBA00001947"/>
    </source>
</evidence>
<evidence type="ECO:0000256" key="4">
    <source>
        <dbReference type="ARBA" id="ARBA00022801"/>
    </source>
</evidence>
<dbReference type="Proteomes" id="UP000178117">
    <property type="component" value="Unassembled WGS sequence"/>
</dbReference>
<comment type="caution">
    <text evidence="9">The sequence shown here is derived from an EMBL/GenBank/DDBJ whole genome shotgun (WGS) entry which is preliminary data.</text>
</comment>
<dbReference type="EMBL" id="MGJZ01000013">
    <property type="protein sequence ID" value="OGN17336.1"/>
    <property type="molecule type" value="Genomic_DNA"/>
</dbReference>
<dbReference type="InterPro" id="IPR000834">
    <property type="entry name" value="Peptidase_M14"/>
</dbReference>
<dbReference type="GO" id="GO:0006508">
    <property type="term" value="P:proteolysis"/>
    <property type="evidence" value="ECO:0007669"/>
    <property type="project" value="UniProtKB-KW"/>
</dbReference>
<dbReference type="SMART" id="SM00631">
    <property type="entry name" value="Zn_pept"/>
    <property type="match status" value="1"/>
</dbReference>
<name>A0A1F8FY37_9BACT</name>
<gene>
    <name evidence="9" type="ORF">A3C88_01660</name>
</gene>
<evidence type="ECO:0000256" key="7">
    <source>
        <dbReference type="PROSITE-ProRule" id="PRU01379"/>
    </source>
</evidence>
<comment type="similarity">
    <text evidence="2 7">Belongs to the peptidase M14 family.</text>
</comment>
<dbReference type="PANTHER" id="PTHR11705:SF143">
    <property type="entry name" value="SLL0236 PROTEIN"/>
    <property type="match status" value="1"/>
</dbReference>
<reference evidence="9 10" key="1">
    <citation type="journal article" date="2016" name="Nat. Commun.">
        <title>Thousands of microbial genomes shed light on interconnected biogeochemical processes in an aquifer system.</title>
        <authorList>
            <person name="Anantharaman K."/>
            <person name="Brown C.T."/>
            <person name="Hug L.A."/>
            <person name="Sharon I."/>
            <person name="Castelle C.J."/>
            <person name="Probst A.J."/>
            <person name="Thomas B.C."/>
            <person name="Singh A."/>
            <person name="Wilkins M.J."/>
            <person name="Karaoz U."/>
            <person name="Brodie E.L."/>
            <person name="Williams K.H."/>
            <person name="Hubbard S.S."/>
            <person name="Banfield J.F."/>
        </authorList>
    </citation>
    <scope>NUCLEOTIDE SEQUENCE [LARGE SCALE GENOMIC DNA]</scope>
</reference>
<dbReference type="STRING" id="1802685.A3C88_01660"/>
<keyword evidence="3" id="KW-0645">Protease</keyword>
<dbReference type="SUPFAM" id="SSF53187">
    <property type="entry name" value="Zn-dependent exopeptidases"/>
    <property type="match status" value="1"/>
</dbReference>
<dbReference type="Pfam" id="PF00246">
    <property type="entry name" value="Peptidase_M14"/>
    <property type="match status" value="1"/>
</dbReference>
<evidence type="ECO:0000256" key="3">
    <source>
        <dbReference type="ARBA" id="ARBA00022670"/>
    </source>
</evidence>
<feature type="domain" description="Peptidase M14" evidence="8">
    <location>
        <begin position="14"/>
        <end position="250"/>
    </location>
</feature>
<dbReference type="CDD" id="cd00596">
    <property type="entry name" value="Peptidase_M14_like"/>
    <property type="match status" value="1"/>
</dbReference>
<dbReference type="GO" id="GO:0008270">
    <property type="term" value="F:zinc ion binding"/>
    <property type="evidence" value="ECO:0007669"/>
    <property type="project" value="InterPro"/>
</dbReference>
<proteinExistence type="inferred from homology"/>
<dbReference type="PANTHER" id="PTHR11705">
    <property type="entry name" value="PROTEASE FAMILY M14 CARBOXYPEPTIDASE A,B"/>
    <property type="match status" value="1"/>
</dbReference>
<keyword evidence="5" id="KW-0862">Zinc</keyword>
<organism evidence="9 10">
    <name type="scientific">Candidatus Yanofskybacteria bacterium RIFCSPHIGHO2_02_FULL_50_12</name>
    <dbReference type="NCBI Taxonomy" id="1802685"/>
    <lineage>
        <taxon>Bacteria</taxon>
        <taxon>Candidatus Yanofskyibacteriota</taxon>
    </lineage>
</organism>
<evidence type="ECO:0000313" key="10">
    <source>
        <dbReference type="Proteomes" id="UP000178117"/>
    </source>
</evidence>
<comment type="cofactor">
    <cofactor evidence="1">
        <name>Zn(2+)</name>
        <dbReference type="ChEBI" id="CHEBI:29105"/>
    </cofactor>
</comment>
<keyword evidence="4" id="KW-0378">Hydrolase</keyword>
<evidence type="ECO:0000256" key="5">
    <source>
        <dbReference type="ARBA" id="ARBA00022833"/>
    </source>
</evidence>
<sequence>MFATALALLVVGVFWFNWNSNAVSEEPTPTPVPPFLQKHTFGQSVAGRAIEGYEIGRGTEVILMLGSIHGNEMGTTDLLTQLIEEVIASPSLVSKNKKLVVIPMANPDGFIDRIDKSNANGVNLNLNFPTAKWEHYGSGGTYAGPEPFSEPESRIIRDVVERYQPAALIAFHARGALVSPELSDVSKKLSSWYAAKSGYDYYDEWDYFGTATRWFEETTGRPSTTVELTKYLESDWRINQPALMELIGGLKISEL</sequence>
<accession>A0A1F8FY37</accession>
<evidence type="ECO:0000259" key="8">
    <source>
        <dbReference type="PROSITE" id="PS52035"/>
    </source>
</evidence>
<evidence type="ECO:0000256" key="6">
    <source>
        <dbReference type="ARBA" id="ARBA00023049"/>
    </source>
</evidence>
<evidence type="ECO:0000313" key="9">
    <source>
        <dbReference type="EMBL" id="OGN17336.1"/>
    </source>
</evidence>
<dbReference type="Gene3D" id="3.40.630.10">
    <property type="entry name" value="Zn peptidases"/>
    <property type="match status" value="1"/>
</dbReference>
<dbReference type="GO" id="GO:0005615">
    <property type="term" value="C:extracellular space"/>
    <property type="evidence" value="ECO:0007669"/>
    <property type="project" value="TreeGrafter"/>
</dbReference>
<dbReference type="PROSITE" id="PS52035">
    <property type="entry name" value="PEPTIDASE_M14"/>
    <property type="match status" value="1"/>
</dbReference>
<protein>
    <recommendedName>
        <fullName evidence="8">Peptidase M14 domain-containing protein</fullName>
    </recommendedName>
</protein>